<accession>A0A2P2IQZ4</accession>
<name>A0A2P2IQZ4_RHIMU</name>
<feature type="domain" description="Reverse transcriptase zinc-binding" evidence="1">
    <location>
        <begin position="3"/>
        <end position="65"/>
    </location>
</feature>
<protein>
    <recommendedName>
        <fullName evidence="1">Reverse transcriptase zinc-binding domain-containing protein</fullName>
    </recommendedName>
</protein>
<reference evidence="2" key="1">
    <citation type="submission" date="2018-02" db="EMBL/GenBank/DDBJ databases">
        <title>Rhizophora mucronata_Transcriptome.</title>
        <authorList>
            <person name="Meera S.P."/>
            <person name="Sreeshan A."/>
            <person name="Augustine A."/>
        </authorList>
    </citation>
    <scope>NUCLEOTIDE SEQUENCE</scope>
    <source>
        <tissue evidence="2">Leaf</tissue>
    </source>
</reference>
<sequence length="65" mass="7483">MEANQIEWFELVWGSCQFPKHSFIAWLAILNRLSTKDRLLRKGTTTDFAHSLCGPAEESGNRLFL</sequence>
<evidence type="ECO:0000259" key="1">
    <source>
        <dbReference type="Pfam" id="PF13966"/>
    </source>
</evidence>
<dbReference type="AlphaFoldDB" id="A0A2P2IQZ4"/>
<dbReference type="EMBL" id="GGEC01003165">
    <property type="protein sequence ID" value="MBW83648.1"/>
    <property type="molecule type" value="Transcribed_RNA"/>
</dbReference>
<dbReference type="InterPro" id="IPR026960">
    <property type="entry name" value="RVT-Znf"/>
</dbReference>
<proteinExistence type="predicted"/>
<evidence type="ECO:0000313" key="2">
    <source>
        <dbReference type="EMBL" id="MBW83648.1"/>
    </source>
</evidence>
<dbReference type="Pfam" id="PF13966">
    <property type="entry name" value="zf-RVT"/>
    <property type="match status" value="1"/>
</dbReference>
<organism evidence="2">
    <name type="scientific">Rhizophora mucronata</name>
    <name type="common">Asiatic mangrove</name>
    <dbReference type="NCBI Taxonomy" id="61149"/>
    <lineage>
        <taxon>Eukaryota</taxon>
        <taxon>Viridiplantae</taxon>
        <taxon>Streptophyta</taxon>
        <taxon>Embryophyta</taxon>
        <taxon>Tracheophyta</taxon>
        <taxon>Spermatophyta</taxon>
        <taxon>Magnoliopsida</taxon>
        <taxon>eudicotyledons</taxon>
        <taxon>Gunneridae</taxon>
        <taxon>Pentapetalae</taxon>
        <taxon>rosids</taxon>
        <taxon>fabids</taxon>
        <taxon>Malpighiales</taxon>
        <taxon>Rhizophoraceae</taxon>
        <taxon>Rhizophora</taxon>
    </lineage>
</organism>